<organism evidence="2 3">
    <name type="scientific">Ilyodon furcidens</name>
    <name type="common">goldbreast splitfin</name>
    <dbReference type="NCBI Taxonomy" id="33524"/>
    <lineage>
        <taxon>Eukaryota</taxon>
        <taxon>Metazoa</taxon>
        <taxon>Chordata</taxon>
        <taxon>Craniata</taxon>
        <taxon>Vertebrata</taxon>
        <taxon>Euteleostomi</taxon>
        <taxon>Actinopterygii</taxon>
        <taxon>Neopterygii</taxon>
        <taxon>Teleostei</taxon>
        <taxon>Neoteleostei</taxon>
        <taxon>Acanthomorphata</taxon>
        <taxon>Ovalentaria</taxon>
        <taxon>Atherinomorphae</taxon>
        <taxon>Cyprinodontiformes</taxon>
        <taxon>Goodeidae</taxon>
        <taxon>Ilyodon</taxon>
    </lineage>
</organism>
<accession>A0ABV0V039</accession>
<evidence type="ECO:0000313" key="2">
    <source>
        <dbReference type="EMBL" id="MEQ2249846.1"/>
    </source>
</evidence>
<protein>
    <submittedName>
        <fullName evidence="2">Uncharacterized protein</fullName>
    </submittedName>
</protein>
<name>A0ABV0V039_9TELE</name>
<evidence type="ECO:0000256" key="1">
    <source>
        <dbReference type="SAM" id="MobiDB-lite"/>
    </source>
</evidence>
<dbReference type="Proteomes" id="UP001482620">
    <property type="component" value="Unassembled WGS sequence"/>
</dbReference>
<feature type="region of interest" description="Disordered" evidence="1">
    <location>
        <begin position="1"/>
        <end position="20"/>
    </location>
</feature>
<keyword evidence="3" id="KW-1185">Reference proteome</keyword>
<evidence type="ECO:0000313" key="3">
    <source>
        <dbReference type="Proteomes" id="UP001482620"/>
    </source>
</evidence>
<sequence length="114" mass="12631">MLCAEAVPGNQQGDKSDVGKTKRALTYDSITSHTVSESPTIVHIARQLYTHSRNVSVLCFSVHKGSSLLLSLQTDPLDTTNGEETFSLLEWIQLNKKENWVTVKSRKSSEAVIK</sequence>
<comment type="caution">
    <text evidence="2">The sequence shown here is derived from an EMBL/GenBank/DDBJ whole genome shotgun (WGS) entry which is preliminary data.</text>
</comment>
<gene>
    <name evidence="2" type="ORF">ILYODFUR_033711</name>
</gene>
<proteinExistence type="predicted"/>
<dbReference type="EMBL" id="JAHRIQ010086923">
    <property type="protein sequence ID" value="MEQ2249846.1"/>
    <property type="molecule type" value="Genomic_DNA"/>
</dbReference>
<reference evidence="2 3" key="1">
    <citation type="submission" date="2021-06" db="EMBL/GenBank/DDBJ databases">
        <authorList>
            <person name="Palmer J.M."/>
        </authorList>
    </citation>
    <scope>NUCLEOTIDE SEQUENCE [LARGE SCALE GENOMIC DNA]</scope>
    <source>
        <strain evidence="3">if_2019</strain>
        <tissue evidence="2">Muscle</tissue>
    </source>
</reference>